<feature type="chain" id="PRO_5046909131" evidence="2">
    <location>
        <begin position="22"/>
        <end position="357"/>
    </location>
</feature>
<dbReference type="Gene3D" id="2.130.10.10">
    <property type="entry name" value="YVTN repeat-like/Quinoprotein amine dehydrogenase"/>
    <property type="match status" value="2"/>
</dbReference>
<dbReference type="Proteomes" id="UP001589609">
    <property type="component" value="Unassembled WGS sequence"/>
</dbReference>
<dbReference type="Pfam" id="PF21783">
    <property type="entry name" value="YNCE"/>
    <property type="match status" value="2"/>
</dbReference>
<dbReference type="EMBL" id="JBHMAF010000051">
    <property type="protein sequence ID" value="MFB9759007.1"/>
    <property type="molecule type" value="Genomic_DNA"/>
</dbReference>
<gene>
    <name evidence="4" type="ORF">ACFFMS_11095</name>
</gene>
<dbReference type="PROSITE" id="PS51257">
    <property type="entry name" value="PROKAR_LIPOPROTEIN"/>
    <property type="match status" value="1"/>
</dbReference>
<accession>A0ABV5WF53</accession>
<keyword evidence="1 2" id="KW-0732">Signal</keyword>
<dbReference type="NCBIfam" id="TIGR02276">
    <property type="entry name" value="beta_rpt_yvtn"/>
    <property type="match status" value="3"/>
</dbReference>
<evidence type="ECO:0000259" key="3">
    <source>
        <dbReference type="Pfam" id="PF21783"/>
    </source>
</evidence>
<evidence type="ECO:0000313" key="4">
    <source>
        <dbReference type="EMBL" id="MFB9759007.1"/>
    </source>
</evidence>
<comment type="caution">
    <text evidence="4">The sequence shown here is derived from an EMBL/GenBank/DDBJ whole genome shotgun (WGS) entry which is preliminary data.</text>
</comment>
<feature type="domain" description="YNCE-like beta-propeller" evidence="3">
    <location>
        <begin position="281"/>
        <end position="350"/>
    </location>
</feature>
<dbReference type="PANTHER" id="PTHR47197:SF3">
    <property type="entry name" value="DIHYDRO-HEME D1 DEHYDROGENASE"/>
    <property type="match status" value="1"/>
</dbReference>
<dbReference type="SUPFAM" id="SSF50974">
    <property type="entry name" value="Nitrous oxide reductase, N-terminal domain"/>
    <property type="match status" value="1"/>
</dbReference>
<protein>
    <submittedName>
        <fullName evidence="4">YncE family protein</fullName>
    </submittedName>
</protein>
<dbReference type="RefSeq" id="WP_379949293.1">
    <property type="nucleotide sequence ID" value="NZ_JBHMAF010000051.1"/>
</dbReference>
<organism evidence="4 5">
    <name type="scientific">Ectobacillus funiculus</name>
    <dbReference type="NCBI Taxonomy" id="137993"/>
    <lineage>
        <taxon>Bacteria</taxon>
        <taxon>Bacillati</taxon>
        <taxon>Bacillota</taxon>
        <taxon>Bacilli</taxon>
        <taxon>Bacillales</taxon>
        <taxon>Bacillaceae</taxon>
        <taxon>Ectobacillus</taxon>
    </lineage>
</organism>
<dbReference type="InterPro" id="IPR048433">
    <property type="entry name" value="YNCE-like_beta-prop"/>
</dbReference>
<feature type="domain" description="YNCE-like beta-propeller" evidence="3">
    <location>
        <begin position="117"/>
        <end position="263"/>
    </location>
</feature>
<evidence type="ECO:0000313" key="5">
    <source>
        <dbReference type="Proteomes" id="UP001589609"/>
    </source>
</evidence>
<dbReference type="PANTHER" id="PTHR47197">
    <property type="entry name" value="PROTEIN NIRF"/>
    <property type="match status" value="1"/>
</dbReference>
<dbReference type="InterPro" id="IPR015943">
    <property type="entry name" value="WD40/YVTN_repeat-like_dom_sf"/>
</dbReference>
<proteinExistence type="predicted"/>
<dbReference type="InterPro" id="IPR011964">
    <property type="entry name" value="YVTN_b-propeller_repeat"/>
</dbReference>
<evidence type="ECO:0000256" key="1">
    <source>
        <dbReference type="ARBA" id="ARBA00022729"/>
    </source>
</evidence>
<feature type="signal peptide" evidence="2">
    <location>
        <begin position="1"/>
        <end position="21"/>
    </location>
</feature>
<name>A0ABV5WF53_9BACI</name>
<dbReference type="InterPro" id="IPR011045">
    <property type="entry name" value="N2O_reductase_N"/>
</dbReference>
<sequence>MKKKILLVMSTVAALSLAACSNTTNQGTTQKQEASAQTQQQKSEAPAAFYYTANEGGSISKIDATTNKVVETIQVEGAVHNVQVSPDGKVIAATVVPNMESGDHDSMEMNGLVSFYDTSSNKLLKTVEVGEHPAHVVFTQDGKYVLVTNNEGNDVSILDGKTYEAIKNVAVGNGPHGFRISNDSRFAYIANMGADSVSVVDLQELKEIKKITVGQVPVTTGVTSDGKTLLVTLNAENAVAIVDLATEQVEKVPVGKGPAQVYIQSDDKYAFVANQGTEDEPSNSISKIDLSTKKVIATIETGKGAHGIVTSADNQFVYVTNMFENTVSVIDNEKNQVIKTIPVEEKPNGITFQKGIK</sequence>
<reference evidence="4 5" key="1">
    <citation type="submission" date="2024-09" db="EMBL/GenBank/DDBJ databases">
        <authorList>
            <person name="Sun Q."/>
            <person name="Mori K."/>
        </authorList>
    </citation>
    <scope>NUCLEOTIDE SEQUENCE [LARGE SCALE GENOMIC DNA]</scope>
    <source>
        <strain evidence="4 5">JCM 11201</strain>
    </source>
</reference>
<evidence type="ECO:0000256" key="2">
    <source>
        <dbReference type="SAM" id="SignalP"/>
    </source>
</evidence>
<keyword evidence="5" id="KW-1185">Reference proteome</keyword>
<dbReference type="InterPro" id="IPR051200">
    <property type="entry name" value="Host-pathogen_enzymatic-act"/>
</dbReference>